<organism evidence="6 7">
    <name type="scientific">Actinia tenebrosa</name>
    <name type="common">Australian red waratah sea anemone</name>
    <dbReference type="NCBI Taxonomy" id="6105"/>
    <lineage>
        <taxon>Eukaryota</taxon>
        <taxon>Metazoa</taxon>
        <taxon>Cnidaria</taxon>
        <taxon>Anthozoa</taxon>
        <taxon>Hexacorallia</taxon>
        <taxon>Actiniaria</taxon>
        <taxon>Actiniidae</taxon>
        <taxon>Actinia</taxon>
    </lineage>
</organism>
<feature type="region of interest" description="Disordered" evidence="4">
    <location>
        <begin position="583"/>
        <end position="608"/>
    </location>
</feature>
<dbReference type="SUPFAM" id="SSF52058">
    <property type="entry name" value="L domain-like"/>
    <property type="match status" value="1"/>
</dbReference>
<feature type="region of interest" description="Disordered" evidence="4">
    <location>
        <begin position="714"/>
        <end position="776"/>
    </location>
</feature>
<dbReference type="Pfam" id="PF14580">
    <property type="entry name" value="LRR_9"/>
    <property type="match status" value="1"/>
</dbReference>
<dbReference type="KEGG" id="aten:116296165"/>
<dbReference type="InterPro" id="IPR001611">
    <property type="entry name" value="Leu-rich_rpt"/>
</dbReference>
<dbReference type="AlphaFoldDB" id="A0A6P8HXD1"/>
<dbReference type="InterPro" id="IPR027417">
    <property type="entry name" value="P-loop_NTPase"/>
</dbReference>
<evidence type="ECO:0000256" key="2">
    <source>
        <dbReference type="ARBA" id="ARBA00022679"/>
    </source>
</evidence>
<evidence type="ECO:0000313" key="6">
    <source>
        <dbReference type="Proteomes" id="UP000515163"/>
    </source>
</evidence>
<feature type="compositionally biased region" description="Polar residues" evidence="4">
    <location>
        <begin position="583"/>
        <end position="593"/>
    </location>
</feature>
<dbReference type="InterPro" id="IPR008145">
    <property type="entry name" value="GK/Ca_channel_bsu"/>
</dbReference>
<feature type="compositionally biased region" description="Basic and acidic residues" evidence="4">
    <location>
        <begin position="746"/>
        <end position="756"/>
    </location>
</feature>
<dbReference type="OrthoDB" id="6334211at2759"/>
<dbReference type="FunFam" id="3.40.50.300:FF:000828">
    <property type="entry name" value="leucine-rich repeat and guanylate kinase domain-containing protein-like"/>
    <property type="match status" value="1"/>
</dbReference>
<dbReference type="PANTHER" id="PTHR23117:SF18">
    <property type="entry name" value="LEUCINE-RICH REPEAT AND GUANYLATE KINASE DOMAIN-CONTAINING PROTEIN"/>
    <property type="match status" value="1"/>
</dbReference>
<dbReference type="GO" id="GO:0004385">
    <property type="term" value="F:GMP kinase activity"/>
    <property type="evidence" value="ECO:0007669"/>
    <property type="project" value="TreeGrafter"/>
</dbReference>
<proteinExistence type="predicted"/>
<evidence type="ECO:0000313" key="7">
    <source>
        <dbReference type="RefSeq" id="XP_031559996.1"/>
    </source>
</evidence>
<protein>
    <submittedName>
        <fullName evidence="7">Leucine-rich repeat and guanylate kinase domain-containing protein-like</fullName>
    </submittedName>
</protein>
<dbReference type="Pfam" id="PF00625">
    <property type="entry name" value="Guanylate_kin"/>
    <property type="match status" value="1"/>
</dbReference>
<keyword evidence="2" id="KW-0808">Transferase</keyword>
<gene>
    <name evidence="7" type="primary">LOC116296165</name>
</gene>
<sequence>MKNSVVSDNGLAKTDSKLTEEMLESTSRISIVEKVNSEVQNVESEMSNVVDEGQQGETKTIESREESFEEEVVSVEYVGGLSDDMIADGLSQLGRSADGTLQVFLTLFLPGCNLTGIEPLAEFTYLQSVTLSYNSLTDLTPLGNMPNLIFLDVSHNKLTSLLDFKPPLAIREVNYSYNEITEIPDLSAYHSLVCLNLDYNRITEIQGLMECHNLKHLSLMHNQIEKIANLDNLPLQTLDLSYNKIKKIENLDTLLHIQKLYLAKNNIRSMKGLQNHPILQDVNLEENQIIDIAEVRYIRELKLLRNLNLLHNPLQGMPDYRLSMIYRIQSLTELDRVKITPDEKVAAINLFSPPAELIASRDHMLHVVRSLLQPTRIYDSTLPSTDTPYPMLVLCGPSGSGKRSLAKRLCQDFPDFFGLGVSHTTRPPRKKEENGEDHFFVTKEEFEADAMSGKFLQTCQVGSYLYGITRDAVEEVAREGLAAVLHMELEGVLSFKNTYFEPRYILIVPVNRKMHEERMFERGYYTDSQIHYTCDRVEMYLSKHRNSPGFFDMAINSDDLGEAYKRLKRLIIEYLGMTPPTTTETNLYSTSDETSVDTEESYPVGVKSGTSNTSMTITLAARTWSRPSGSSNVKNKTSTAENKTPVEELSLLRRKNLAKAAVAGVHVLSLDDLILTRQISSTGFQDSSVNADEVKRASTYPLGYDTSFVSMAANASSEQQRTDSNESNSEDEQTETSSLMSSARAYSERFESHSVDESAEDQDEQDGGTIDVMRLEYGSQASESVALSAGMEQIHDANSI</sequence>
<dbReference type="InterPro" id="IPR032675">
    <property type="entry name" value="LRR_dom_sf"/>
</dbReference>
<evidence type="ECO:0000256" key="4">
    <source>
        <dbReference type="SAM" id="MobiDB-lite"/>
    </source>
</evidence>
<dbReference type="InterPro" id="IPR025875">
    <property type="entry name" value="Leu-rich_rpt_4"/>
</dbReference>
<keyword evidence="1" id="KW-0433">Leucine-rich repeat</keyword>
<dbReference type="Pfam" id="PF12799">
    <property type="entry name" value="LRR_4"/>
    <property type="match status" value="1"/>
</dbReference>
<dbReference type="InterPro" id="IPR008144">
    <property type="entry name" value="Guanylate_kin-like_dom"/>
</dbReference>
<dbReference type="SMART" id="SM00072">
    <property type="entry name" value="GuKc"/>
    <property type="match status" value="1"/>
</dbReference>
<reference evidence="7" key="1">
    <citation type="submission" date="2025-08" db="UniProtKB">
        <authorList>
            <consortium name="RefSeq"/>
        </authorList>
    </citation>
    <scope>IDENTIFICATION</scope>
    <source>
        <tissue evidence="7">Tentacle</tissue>
    </source>
</reference>
<dbReference type="PANTHER" id="PTHR23117">
    <property type="entry name" value="GUANYLATE KINASE-RELATED"/>
    <property type="match status" value="1"/>
</dbReference>
<dbReference type="SUPFAM" id="SSF52540">
    <property type="entry name" value="P-loop containing nucleoside triphosphate hydrolases"/>
    <property type="match status" value="1"/>
</dbReference>
<dbReference type="GO" id="GO:0005829">
    <property type="term" value="C:cytosol"/>
    <property type="evidence" value="ECO:0007669"/>
    <property type="project" value="TreeGrafter"/>
</dbReference>
<evidence type="ECO:0000256" key="3">
    <source>
        <dbReference type="ARBA" id="ARBA00022737"/>
    </source>
</evidence>
<feature type="domain" description="Guanylate kinase-like" evidence="5">
    <location>
        <begin position="389"/>
        <end position="572"/>
    </location>
</feature>
<dbReference type="Gene3D" id="3.80.10.10">
    <property type="entry name" value="Ribonuclease Inhibitor"/>
    <property type="match status" value="3"/>
</dbReference>
<dbReference type="FunCoup" id="A0A6P8HXD1">
    <property type="interactions" value="74"/>
</dbReference>
<feature type="region of interest" description="Disordered" evidence="4">
    <location>
        <begin position="42"/>
        <end position="66"/>
    </location>
</feature>
<evidence type="ECO:0000256" key="1">
    <source>
        <dbReference type="ARBA" id="ARBA00022614"/>
    </source>
</evidence>
<dbReference type="CDD" id="cd00071">
    <property type="entry name" value="GMPK"/>
    <property type="match status" value="1"/>
</dbReference>
<evidence type="ECO:0000259" key="5">
    <source>
        <dbReference type="PROSITE" id="PS50052"/>
    </source>
</evidence>
<dbReference type="RefSeq" id="XP_031559996.1">
    <property type="nucleotide sequence ID" value="XM_031704136.1"/>
</dbReference>
<dbReference type="PROSITE" id="PS51450">
    <property type="entry name" value="LRR"/>
    <property type="match status" value="4"/>
</dbReference>
<dbReference type="PROSITE" id="PS50052">
    <property type="entry name" value="GUANYLATE_KINASE_2"/>
    <property type="match status" value="1"/>
</dbReference>
<dbReference type="Gene3D" id="3.40.50.300">
    <property type="entry name" value="P-loop containing nucleotide triphosphate hydrolases"/>
    <property type="match status" value="1"/>
</dbReference>
<accession>A0A6P8HXD1</accession>
<dbReference type="SMART" id="SM00365">
    <property type="entry name" value="LRR_SD22"/>
    <property type="match status" value="5"/>
</dbReference>
<dbReference type="InParanoid" id="A0A6P8HXD1"/>
<dbReference type="GeneID" id="116296165"/>
<keyword evidence="6" id="KW-1185">Reference proteome</keyword>
<dbReference type="Proteomes" id="UP000515163">
    <property type="component" value="Unplaced"/>
</dbReference>
<name>A0A6P8HXD1_ACTTE</name>
<keyword evidence="3" id="KW-0677">Repeat</keyword>
<feature type="compositionally biased region" description="Acidic residues" evidence="4">
    <location>
        <begin position="757"/>
        <end position="766"/>
    </location>
</feature>